<sequence length="230" mass="27504">MSKKKSIPYLLSDYNNILEDFQIQKINCMGKDELLIHLKNQDSWLYDFYLRQKCINLFVRTGGFISIQLSDDDLYKIGVETTIKQINKRYFFDLENDSNTKIIHKILSRITNNIKNYFSPFRKINYTQFNNYLYEMEDLDDAFEKIVQEIDLEKIDRETIKIGLKKVWENSIVDMDFDMQDFQDICEKFGFRSLDILNYDPYSFAFKITKESLNNNFYQLTLVFDEGSVA</sequence>
<reference evidence="1 2" key="1">
    <citation type="submission" date="2017-09" db="EMBL/GenBank/DDBJ databases">
        <title>Reassesment of A. cryaerophilus.</title>
        <authorList>
            <person name="Perez-Cataluna A."/>
            <person name="Collado L."/>
            <person name="Salgado O."/>
            <person name="Lefinanco V."/>
            <person name="Figueras M.J."/>
        </authorList>
    </citation>
    <scope>NUCLEOTIDE SEQUENCE [LARGE SCALE GENOMIC DNA]</scope>
    <source>
        <strain evidence="1 2">LMG 9065</strain>
    </source>
</reference>
<dbReference type="EMBL" id="NXGI01000017">
    <property type="protein sequence ID" value="PRM96733.1"/>
    <property type="molecule type" value="Genomic_DNA"/>
</dbReference>
<organism evidence="1 2">
    <name type="scientific">Aliarcobacter cryaerophilus</name>
    <dbReference type="NCBI Taxonomy" id="28198"/>
    <lineage>
        <taxon>Bacteria</taxon>
        <taxon>Pseudomonadati</taxon>
        <taxon>Campylobacterota</taxon>
        <taxon>Epsilonproteobacteria</taxon>
        <taxon>Campylobacterales</taxon>
        <taxon>Arcobacteraceae</taxon>
        <taxon>Aliarcobacter</taxon>
    </lineage>
</organism>
<accession>A0A2S9TD20</accession>
<dbReference type="AlphaFoldDB" id="A0A2S9TD20"/>
<gene>
    <name evidence="1" type="ORF">CJ670_08190</name>
</gene>
<dbReference type="Proteomes" id="UP000239151">
    <property type="component" value="Unassembled WGS sequence"/>
</dbReference>
<evidence type="ECO:0000313" key="2">
    <source>
        <dbReference type="Proteomes" id="UP000239151"/>
    </source>
</evidence>
<proteinExistence type="predicted"/>
<comment type="caution">
    <text evidence="1">The sequence shown here is derived from an EMBL/GenBank/DDBJ whole genome shotgun (WGS) entry which is preliminary data.</text>
</comment>
<name>A0A2S9TD20_9BACT</name>
<evidence type="ECO:0000313" key="1">
    <source>
        <dbReference type="EMBL" id="PRM96733.1"/>
    </source>
</evidence>
<protein>
    <submittedName>
        <fullName evidence="1">Uncharacterized protein</fullName>
    </submittedName>
</protein>